<accession>A0A8J6AYI3</accession>
<evidence type="ECO:0000313" key="2">
    <source>
        <dbReference type="EMBL" id="KAG9390364.1"/>
    </source>
</evidence>
<keyword evidence="1" id="KW-1133">Transmembrane helix</keyword>
<keyword evidence="3" id="KW-1185">Reference proteome</keyword>
<dbReference type="OrthoDB" id="434393at2759"/>
<name>A0A8J6AYI3_9EUKA</name>
<dbReference type="Proteomes" id="UP000717585">
    <property type="component" value="Unassembled WGS sequence"/>
</dbReference>
<keyword evidence="1" id="KW-0812">Transmembrane</keyword>
<sequence>MLEAFAHFPLNGIINPNVTILQILMYCVTWVCAVFLLFFFFQLGVLLFLSDLEQDFINPITFCQKLNRWMFPEVYVTFAASVLLMLCFDWLGFLVLMVPLIVIQVQRIRNNAVKFDSSNIFIHFGASKKSTIIRMVMYLLLFFFILYRIMSSLLVRIIPHDIMDQLRS</sequence>
<protein>
    <submittedName>
        <fullName evidence="2">Cornichon</fullName>
    </submittedName>
</protein>
<feature type="transmembrane region" description="Helical" evidence="1">
    <location>
        <begin position="74"/>
        <end position="102"/>
    </location>
</feature>
<feature type="transmembrane region" description="Helical" evidence="1">
    <location>
        <begin position="23"/>
        <end position="49"/>
    </location>
</feature>
<dbReference type="GO" id="GO:0016192">
    <property type="term" value="P:vesicle-mediated transport"/>
    <property type="evidence" value="ECO:0007669"/>
    <property type="project" value="InterPro"/>
</dbReference>
<evidence type="ECO:0000256" key="1">
    <source>
        <dbReference type="SAM" id="Phobius"/>
    </source>
</evidence>
<keyword evidence="1" id="KW-0472">Membrane</keyword>
<dbReference type="SMART" id="SM01398">
    <property type="entry name" value="Cornichon"/>
    <property type="match status" value="1"/>
</dbReference>
<dbReference type="AlphaFoldDB" id="A0A8J6AYI3"/>
<evidence type="ECO:0000313" key="3">
    <source>
        <dbReference type="Proteomes" id="UP000717585"/>
    </source>
</evidence>
<dbReference type="InterPro" id="IPR003377">
    <property type="entry name" value="Cornichon"/>
</dbReference>
<comment type="caution">
    <text evidence="2">The sequence shown here is derived from an EMBL/GenBank/DDBJ whole genome shotgun (WGS) entry which is preliminary data.</text>
</comment>
<dbReference type="EMBL" id="JAHDYR010000064">
    <property type="protein sequence ID" value="KAG9390364.1"/>
    <property type="molecule type" value="Genomic_DNA"/>
</dbReference>
<feature type="transmembrane region" description="Helical" evidence="1">
    <location>
        <begin position="136"/>
        <end position="158"/>
    </location>
</feature>
<organism evidence="2 3">
    <name type="scientific">Carpediemonas membranifera</name>
    <dbReference type="NCBI Taxonomy" id="201153"/>
    <lineage>
        <taxon>Eukaryota</taxon>
        <taxon>Metamonada</taxon>
        <taxon>Carpediemonas-like organisms</taxon>
        <taxon>Carpediemonas</taxon>
    </lineage>
</organism>
<proteinExistence type="predicted"/>
<reference evidence="2" key="1">
    <citation type="submission" date="2021-05" db="EMBL/GenBank/DDBJ databases">
        <title>A free-living protist that lacks canonical eukaryotic 1 DNA replication and segregation systems.</title>
        <authorList>
            <person name="Salas-Leiva D.E."/>
            <person name="Tromer E.C."/>
            <person name="Curtis B.A."/>
            <person name="Jerlstrom-Hultqvist J."/>
            <person name="Kolisko M."/>
            <person name="Yi Z."/>
            <person name="Salas-Leiva J.S."/>
            <person name="Gallot-Lavallee L."/>
            <person name="Kops G.J.P.L."/>
            <person name="Archibald J.M."/>
            <person name="Simpson A.G.B."/>
            <person name="Roger A.J."/>
        </authorList>
    </citation>
    <scope>NUCLEOTIDE SEQUENCE</scope>
    <source>
        <strain evidence="2">BICM</strain>
    </source>
</reference>
<gene>
    <name evidence="2" type="ORF">J8273_7713</name>
</gene>
<dbReference type="Pfam" id="PF03311">
    <property type="entry name" value="Cornichon"/>
    <property type="match status" value="1"/>
</dbReference>